<evidence type="ECO:0000313" key="3">
    <source>
        <dbReference type="WBParaSite" id="Pan_g6440.t2"/>
    </source>
</evidence>
<organism evidence="2 3">
    <name type="scientific">Panagrellus redivivus</name>
    <name type="common">Microworm</name>
    <dbReference type="NCBI Taxonomy" id="6233"/>
    <lineage>
        <taxon>Eukaryota</taxon>
        <taxon>Metazoa</taxon>
        <taxon>Ecdysozoa</taxon>
        <taxon>Nematoda</taxon>
        <taxon>Chromadorea</taxon>
        <taxon>Rhabditida</taxon>
        <taxon>Tylenchina</taxon>
        <taxon>Panagrolaimomorpha</taxon>
        <taxon>Panagrolaimoidea</taxon>
        <taxon>Panagrolaimidae</taxon>
        <taxon>Panagrellus</taxon>
    </lineage>
</organism>
<evidence type="ECO:0000256" key="1">
    <source>
        <dbReference type="SAM" id="MobiDB-lite"/>
    </source>
</evidence>
<proteinExistence type="predicted"/>
<protein>
    <submittedName>
        <fullName evidence="3">Reverse transcriptase domain-containing protein</fullName>
    </submittedName>
</protein>
<keyword evidence="2" id="KW-1185">Reference proteome</keyword>
<sequence length="190" mass="22261">MAREEAKHVCVASIWTNGHNEKYSMKTDEYYAYSWNQNGEKTRKITPSTPEYRSMMSLATRKRHSNSQSKRGPPARQDEKKRDVRMNVKSDHDDEKWPSIHQGIGCDAPRRILSTRESNEKSQRSMNLMQLTRNDDPARQDEKKSIKRVNVKSNQDDQKKECIEKLRKCVQVMKKKENALPYIDYVKVAA</sequence>
<reference evidence="3" key="2">
    <citation type="submission" date="2020-10" db="UniProtKB">
        <authorList>
            <consortium name="WormBaseParasite"/>
        </authorList>
    </citation>
    <scope>IDENTIFICATION</scope>
</reference>
<feature type="compositionally biased region" description="Polar residues" evidence="1">
    <location>
        <begin position="38"/>
        <end position="51"/>
    </location>
</feature>
<feature type="region of interest" description="Disordered" evidence="1">
    <location>
        <begin position="38"/>
        <end position="158"/>
    </location>
</feature>
<feature type="compositionally biased region" description="Basic and acidic residues" evidence="1">
    <location>
        <begin position="76"/>
        <end position="98"/>
    </location>
</feature>
<dbReference type="AlphaFoldDB" id="A0A7E4W319"/>
<accession>A0A7E4W319</accession>
<feature type="compositionally biased region" description="Basic and acidic residues" evidence="1">
    <location>
        <begin position="133"/>
        <end position="144"/>
    </location>
</feature>
<dbReference type="WBParaSite" id="Pan_g6440.t2">
    <property type="protein sequence ID" value="Pan_g6440.t2"/>
    <property type="gene ID" value="Pan_g6440"/>
</dbReference>
<reference evidence="2" key="1">
    <citation type="journal article" date="2013" name="Genetics">
        <title>The draft genome and transcriptome of Panagrellus redivivus are shaped by the harsh demands of a free-living lifestyle.</title>
        <authorList>
            <person name="Srinivasan J."/>
            <person name="Dillman A.R."/>
            <person name="Macchietto M.G."/>
            <person name="Heikkinen L."/>
            <person name="Lakso M."/>
            <person name="Fracchia K.M."/>
            <person name="Antoshechkin I."/>
            <person name="Mortazavi A."/>
            <person name="Wong G."/>
            <person name="Sternberg P.W."/>
        </authorList>
    </citation>
    <scope>NUCLEOTIDE SEQUENCE [LARGE SCALE GENOMIC DNA]</scope>
    <source>
        <strain evidence="2">MT8872</strain>
    </source>
</reference>
<name>A0A7E4W319_PANRE</name>
<dbReference type="Proteomes" id="UP000492821">
    <property type="component" value="Unassembled WGS sequence"/>
</dbReference>
<evidence type="ECO:0000313" key="2">
    <source>
        <dbReference type="Proteomes" id="UP000492821"/>
    </source>
</evidence>